<keyword evidence="2 6" id="KW-0418">Kinase</keyword>
<evidence type="ECO:0000256" key="4">
    <source>
        <dbReference type="SAM" id="Phobius"/>
    </source>
</evidence>
<dbReference type="AlphaFoldDB" id="A0A0G3HG82"/>
<dbReference type="OrthoDB" id="5241784at2"/>
<keyword evidence="4" id="KW-0472">Membrane</keyword>
<dbReference type="InterPro" id="IPR011712">
    <property type="entry name" value="Sig_transdc_His_kin_sub3_dim/P"/>
</dbReference>
<dbReference type="Proteomes" id="UP000035548">
    <property type="component" value="Chromosome"/>
</dbReference>
<keyword evidence="3" id="KW-0902">Two-component regulatory system</keyword>
<feature type="domain" description="Signal transduction histidine kinase subgroup 3 dimerisation and phosphoacceptor" evidence="5">
    <location>
        <begin position="188"/>
        <end position="253"/>
    </location>
</feature>
<organism evidence="6 7">
    <name type="scientific">Corynebacterium uterequi</name>
    <dbReference type="NCBI Taxonomy" id="1072256"/>
    <lineage>
        <taxon>Bacteria</taxon>
        <taxon>Bacillati</taxon>
        <taxon>Actinomycetota</taxon>
        <taxon>Actinomycetes</taxon>
        <taxon>Mycobacteriales</taxon>
        <taxon>Corynebacteriaceae</taxon>
        <taxon>Corynebacterium</taxon>
    </lineage>
</organism>
<evidence type="ECO:0000256" key="3">
    <source>
        <dbReference type="ARBA" id="ARBA00023012"/>
    </source>
</evidence>
<dbReference type="RefSeq" id="WP_047259451.1">
    <property type="nucleotide sequence ID" value="NZ_CP011546.1"/>
</dbReference>
<dbReference type="SUPFAM" id="SSF55874">
    <property type="entry name" value="ATPase domain of HSP90 chaperone/DNA topoisomerase II/histidine kinase"/>
    <property type="match status" value="1"/>
</dbReference>
<dbReference type="InterPro" id="IPR050482">
    <property type="entry name" value="Sensor_HK_TwoCompSys"/>
</dbReference>
<evidence type="ECO:0000313" key="7">
    <source>
        <dbReference type="Proteomes" id="UP000035548"/>
    </source>
</evidence>
<keyword evidence="4" id="KW-1133">Transmembrane helix</keyword>
<dbReference type="GO" id="GO:0046983">
    <property type="term" value="F:protein dimerization activity"/>
    <property type="evidence" value="ECO:0007669"/>
    <property type="project" value="InterPro"/>
</dbReference>
<dbReference type="InterPro" id="IPR036890">
    <property type="entry name" value="HATPase_C_sf"/>
</dbReference>
<keyword evidence="4" id="KW-0812">Transmembrane</keyword>
<dbReference type="CDD" id="cd16917">
    <property type="entry name" value="HATPase_UhpB-NarQ-NarX-like"/>
    <property type="match status" value="1"/>
</dbReference>
<dbReference type="GO" id="GO:0000155">
    <property type="term" value="F:phosphorelay sensor kinase activity"/>
    <property type="evidence" value="ECO:0007669"/>
    <property type="project" value="InterPro"/>
</dbReference>
<keyword evidence="1 6" id="KW-0808">Transferase</keyword>
<dbReference type="PANTHER" id="PTHR24421">
    <property type="entry name" value="NITRATE/NITRITE SENSOR PROTEIN NARX-RELATED"/>
    <property type="match status" value="1"/>
</dbReference>
<gene>
    <name evidence="6" type="ORF">CUTER_04790</name>
</gene>
<dbReference type="Gene3D" id="3.30.565.10">
    <property type="entry name" value="Histidine kinase-like ATPase, C-terminal domain"/>
    <property type="match status" value="1"/>
</dbReference>
<proteinExistence type="predicted"/>
<protein>
    <submittedName>
        <fullName evidence="6">Signal transduction histidine kinase</fullName>
        <ecNumber evidence="6">2.7.13.3</ecNumber>
    </submittedName>
</protein>
<evidence type="ECO:0000313" key="6">
    <source>
        <dbReference type="EMBL" id="AKK10963.1"/>
    </source>
</evidence>
<sequence>MSASPLSGAFSRPFRGFDHRAALSNSVWLVFLIAAVTPTIANPANAWPHRVAILVHAAAFGALFWFIVGSADYYPRGWPERHRQVLTIFVLSASALSAIPLLHQWSIVYFPFVASHLAFGFSNRTGGILVAVTAEGVFAAAWAFDDRYLLSYFIVLVFWPAFVWLLSVFSRLEETTRHAREELQLVRERETIARDIHDLLGHTLTVMNLKAELASRLVAVDPDAARREIDHIASLSRTALAEARSTVTRMRSPDFAGEVEAAARGLSTAGISADLPDADSVGAVSGGNAQLFTWVLKEATTNILRHSAAARVVVQCSTHKLQIDDDGVGFPPSILLDPLALPSGLGGLARRVHDAGGALHLSTSELGGARILVTLTRDAVPMEVDRADR</sequence>
<feature type="transmembrane region" description="Helical" evidence="4">
    <location>
        <begin position="86"/>
        <end position="105"/>
    </location>
</feature>
<dbReference type="PATRIC" id="fig|1072256.5.peg.951"/>
<name>A0A0G3HG82_9CORY</name>
<accession>A0A0G3HG82</accession>
<dbReference type="EMBL" id="CP011546">
    <property type="protein sequence ID" value="AKK10963.1"/>
    <property type="molecule type" value="Genomic_DNA"/>
</dbReference>
<reference evidence="6 7" key="1">
    <citation type="journal article" date="2015" name="Genome Announc.">
        <title>Virulence Factor Genes Detected in the Complete Genome Sequence of Corynebacterium uterequi DSM 45634, Isolated from the Uterus of a Maiden Mare.</title>
        <authorList>
            <person name="Ruckert C."/>
            <person name="Kriete M."/>
            <person name="Jaenicke S."/>
            <person name="Winkler A."/>
            <person name="Tauch A."/>
        </authorList>
    </citation>
    <scope>NUCLEOTIDE SEQUENCE [LARGE SCALE GENOMIC DNA]</scope>
    <source>
        <strain evidence="6 7">DSM 45634</strain>
    </source>
</reference>
<dbReference type="Pfam" id="PF07730">
    <property type="entry name" value="HisKA_3"/>
    <property type="match status" value="1"/>
</dbReference>
<dbReference type="STRING" id="1072256.CUTER_04790"/>
<dbReference type="GO" id="GO:0016020">
    <property type="term" value="C:membrane"/>
    <property type="evidence" value="ECO:0007669"/>
    <property type="project" value="InterPro"/>
</dbReference>
<feature type="transmembrane region" description="Helical" evidence="4">
    <location>
        <begin position="53"/>
        <end position="74"/>
    </location>
</feature>
<feature type="transmembrane region" description="Helical" evidence="4">
    <location>
        <begin position="149"/>
        <end position="169"/>
    </location>
</feature>
<keyword evidence="7" id="KW-1185">Reference proteome</keyword>
<dbReference type="Gene3D" id="1.20.5.1930">
    <property type="match status" value="1"/>
</dbReference>
<reference evidence="7" key="2">
    <citation type="submission" date="2015-05" db="EMBL/GenBank/DDBJ databases">
        <title>Complete genome sequence of Corynebacterium uterequi DSM 45634, isolated from the uterus of a maiden mare.</title>
        <authorList>
            <person name="Ruckert C."/>
            <person name="Albersmeier A."/>
            <person name="Winkler A."/>
            <person name="Tauch A."/>
        </authorList>
    </citation>
    <scope>NUCLEOTIDE SEQUENCE [LARGE SCALE GENOMIC DNA]</scope>
    <source>
        <strain evidence="7">DSM 45634</strain>
    </source>
</reference>
<feature type="transmembrane region" description="Helical" evidence="4">
    <location>
        <begin position="21"/>
        <end position="41"/>
    </location>
</feature>
<feature type="transmembrane region" description="Helical" evidence="4">
    <location>
        <begin position="125"/>
        <end position="144"/>
    </location>
</feature>
<evidence type="ECO:0000256" key="1">
    <source>
        <dbReference type="ARBA" id="ARBA00022679"/>
    </source>
</evidence>
<dbReference type="KEGG" id="cut:CUTER_04790"/>
<evidence type="ECO:0000259" key="5">
    <source>
        <dbReference type="Pfam" id="PF07730"/>
    </source>
</evidence>
<dbReference type="PANTHER" id="PTHR24421:SF63">
    <property type="entry name" value="SENSOR HISTIDINE KINASE DESK"/>
    <property type="match status" value="1"/>
</dbReference>
<dbReference type="EC" id="2.7.13.3" evidence="6"/>
<evidence type="ECO:0000256" key="2">
    <source>
        <dbReference type="ARBA" id="ARBA00022777"/>
    </source>
</evidence>